<dbReference type="STRING" id="1221996.QY95_03104"/>
<evidence type="ECO:0008006" key="4">
    <source>
        <dbReference type="Google" id="ProtNLM"/>
    </source>
</evidence>
<feature type="transmembrane region" description="Helical" evidence="1">
    <location>
        <begin position="51"/>
        <end position="84"/>
    </location>
</feature>
<evidence type="ECO:0000256" key="1">
    <source>
        <dbReference type="SAM" id="Phobius"/>
    </source>
</evidence>
<keyword evidence="3" id="KW-1185">Reference proteome</keyword>
<reference evidence="2" key="1">
    <citation type="submission" date="2015-02" db="EMBL/GenBank/DDBJ databases">
        <title>Genome Assembly of Bacillaceae bacterium MTCC 8252.</title>
        <authorList>
            <person name="Verma A."/>
            <person name="Khatri I."/>
            <person name="Mual P."/>
            <person name="Subramanian S."/>
            <person name="Krishnamurthi S."/>
        </authorList>
    </citation>
    <scope>NUCLEOTIDE SEQUENCE [LARGE SCALE GENOMIC DNA]</scope>
    <source>
        <strain evidence="2">MTCC 8252</strain>
    </source>
</reference>
<accession>A0A0F5HU93</accession>
<dbReference type="OrthoDB" id="2418141at2"/>
<evidence type="ECO:0000313" key="2">
    <source>
        <dbReference type="EMBL" id="KKB36595.1"/>
    </source>
</evidence>
<sequence>MPICQHCGHPWSRLETIKASFTLGAAMTCPNCETKQYLTPQSRKKGTYFSLLVPVFLLVTSLLGLGWLSFFLYIGTVSAAFYFFYPPTVELTDEEKPLW</sequence>
<accession>A0A0F5HJ59</accession>
<name>A0A0F5HJ59_BACTR</name>
<dbReference type="InterPro" id="IPR026369">
    <property type="entry name" value="CxxC_20_CxxC"/>
</dbReference>
<protein>
    <recommendedName>
        <fullName evidence="4">Cxxc_20_cxxc protein</fullName>
    </recommendedName>
</protein>
<dbReference type="NCBIfam" id="TIGR04104">
    <property type="entry name" value="cxxc_20_cxxc"/>
    <property type="match status" value="1"/>
</dbReference>
<dbReference type="RefSeq" id="WP_039237632.1">
    <property type="nucleotide sequence ID" value="NZ_JWIQ02000002.1"/>
</dbReference>
<comment type="caution">
    <text evidence="2">The sequence shown here is derived from an EMBL/GenBank/DDBJ whole genome shotgun (WGS) entry which is preliminary data.</text>
</comment>
<keyword evidence="1" id="KW-1133">Transmembrane helix</keyword>
<dbReference type="AlphaFoldDB" id="A0A0F5HJ59"/>
<organism evidence="2 3">
    <name type="scientific">Bacillus thermotolerans</name>
    <name type="common">Quasibacillus thermotolerans</name>
    <dbReference type="NCBI Taxonomy" id="1221996"/>
    <lineage>
        <taxon>Bacteria</taxon>
        <taxon>Bacillati</taxon>
        <taxon>Bacillota</taxon>
        <taxon>Bacilli</taxon>
        <taxon>Bacillales</taxon>
        <taxon>Bacillaceae</taxon>
        <taxon>Bacillus</taxon>
    </lineage>
</organism>
<dbReference type="EMBL" id="JWIR02000060">
    <property type="protein sequence ID" value="KKB36595.1"/>
    <property type="molecule type" value="Genomic_DNA"/>
</dbReference>
<gene>
    <name evidence="2" type="ORF">QY95_03104</name>
</gene>
<keyword evidence="1" id="KW-0812">Transmembrane</keyword>
<evidence type="ECO:0000313" key="3">
    <source>
        <dbReference type="Proteomes" id="UP000031563"/>
    </source>
</evidence>
<keyword evidence="1" id="KW-0472">Membrane</keyword>
<proteinExistence type="predicted"/>
<dbReference type="Proteomes" id="UP000031563">
    <property type="component" value="Unassembled WGS sequence"/>
</dbReference>